<evidence type="ECO:0000313" key="15">
    <source>
        <dbReference type="Proteomes" id="UP000229730"/>
    </source>
</evidence>
<evidence type="ECO:0000256" key="12">
    <source>
        <dbReference type="SAM" id="SignalP"/>
    </source>
</evidence>
<dbReference type="GO" id="GO:0046872">
    <property type="term" value="F:metal ion binding"/>
    <property type="evidence" value="ECO:0007669"/>
    <property type="project" value="UniProtKB-KW"/>
</dbReference>
<keyword evidence="5" id="KW-0812">Transmembrane</keyword>
<evidence type="ECO:0000259" key="13">
    <source>
        <dbReference type="PROSITE" id="PS51007"/>
    </source>
</evidence>
<dbReference type="RefSeq" id="WP_099475210.1">
    <property type="nucleotide sequence ID" value="NZ_CP041025.1"/>
</dbReference>
<keyword evidence="12" id="KW-0732">Signal</keyword>
<evidence type="ECO:0000313" key="14">
    <source>
        <dbReference type="EMBL" id="PHZ83317.1"/>
    </source>
</evidence>
<dbReference type="AlphaFoldDB" id="A0A2G4YLZ7"/>
<dbReference type="GO" id="GO:0009055">
    <property type="term" value="F:electron transfer activity"/>
    <property type="evidence" value="ECO:0007669"/>
    <property type="project" value="InterPro"/>
</dbReference>
<keyword evidence="6 11" id="KW-0479">Metal-binding</keyword>
<evidence type="ECO:0000256" key="6">
    <source>
        <dbReference type="ARBA" id="ARBA00022723"/>
    </source>
</evidence>
<dbReference type="OrthoDB" id="9805828at2"/>
<keyword evidence="9 11" id="KW-0408">Iron</keyword>
<keyword evidence="7" id="KW-0249">Electron transport</keyword>
<dbReference type="InParanoid" id="A0A2G4YLZ7"/>
<dbReference type="GO" id="GO:0020037">
    <property type="term" value="F:heme binding"/>
    <property type="evidence" value="ECO:0007669"/>
    <property type="project" value="InterPro"/>
</dbReference>
<keyword evidence="8" id="KW-1133">Transmembrane helix</keyword>
<evidence type="ECO:0000256" key="2">
    <source>
        <dbReference type="ARBA" id="ARBA00022448"/>
    </source>
</evidence>
<dbReference type="EMBL" id="PDEM01000033">
    <property type="protein sequence ID" value="PHZ83317.1"/>
    <property type="molecule type" value="Genomic_DNA"/>
</dbReference>
<protein>
    <recommendedName>
        <fullName evidence="13">Cytochrome c domain-containing protein</fullName>
    </recommendedName>
</protein>
<accession>A0A2G4YLZ7</accession>
<keyword evidence="15" id="KW-1185">Reference proteome</keyword>
<reference evidence="14 15" key="1">
    <citation type="submission" date="2017-10" db="EMBL/GenBank/DDBJ databases">
        <title>Frigbacter circumglobatus gen. nov. sp. nov., isolated from sediment cultured in situ.</title>
        <authorList>
            <person name="Zhao Z."/>
        </authorList>
    </citation>
    <scope>NUCLEOTIDE SEQUENCE [LARGE SCALE GENOMIC DNA]</scope>
    <source>
        <strain evidence="14 15">ZYL</strain>
    </source>
</reference>
<comment type="caution">
    <text evidence="14">The sequence shown here is derived from an EMBL/GenBank/DDBJ whole genome shotgun (WGS) entry which is preliminary data.</text>
</comment>
<dbReference type="Gene3D" id="1.10.760.10">
    <property type="entry name" value="Cytochrome c-like domain"/>
    <property type="match status" value="1"/>
</dbReference>
<feature type="chain" id="PRO_5013774411" description="Cytochrome c domain-containing protein" evidence="12">
    <location>
        <begin position="20"/>
        <end position="126"/>
    </location>
</feature>
<organism evidence="14 15">
    <name type="scientific">Paremcibacter congregatus</name>
    <dbReference type="NCBI Taxonomy" id="2043170"/>
    <lineage>
        <taxon>Bacteria</taxon>
        <taxon>Pseudomonadati</taxon>
        <taxon>Pseudomonadota</taxon>
        <taxon>Alphaproteobacteria</taxon>
        <taxon>Emcibacterales</taxon>
        <taxon>Emcibacteraceae</taxon>
        <taxon>Paremcibacter</taxon>
    </lineage>
</organism>
<dbReference type="GO" id="GO:0005886">
    <property type="term" value="C:plasma membrane"/>
    <property type="evidence" value="ECO:0007669"/>
    <property type="project" value="UniProtKB-SubCell"/>
</dbReference>
<dbReference type="FunFam" id="1.10.760.10:FF:000026">
    <property type="entry name" value="Cytochrome C, membrane-bound"/>
    <property type="match status" value="1"/>
</dbReference>
<evidence type="ECO:0000256" key="7">
    <source>
        <dbReference type="ARBA" id="ARBA00022982"/>
    </source>
</evidence>
<keyword evidence="2" id="KW-0813">Transport</keyword>
<dbReference type="SUPFAM" id="SSF46626">
    <property type="entry name" value="Cytochrome c"/>
    <property type="match status" value="1"/>
</dbReference>
<dbReference type="PRINTS" id="PR00604">
    <property type="entry name" value="CYTCHRMECIAB"/>
</dbReference>
<evidence type="ECO:0000256" key="9">
    <source>
        <dbReference type="ARBA" id="ARBA00023004"/>
    </source>
</evidence>
<dbReference type="Pfam" id="PF00034">
    <property type="entry name" value="Cytochrom_C"/>
    <property type="match status" value="1"/>
</dbReference>
<evidence type="ECO:0000256" key="3">
    <source>
        <dbReference type="ARBA" id="ARBA00022475"/>
    </source>
</evidence>
<dbReference type="Proteomes" id="UP000229730">
    <property type="component" value="Unassembled WGS sequence"/>
</dbReference>
<keyword evidence="4 11" id="KW-0349">Heme</keyword>
<feature type="signal peptide" evidence="12">
    <location>
        <begin position="1"/>
        <end position="19"/>
    </location>
</feature>
<feature type="domain" description="Cytochrome c" evidence="13">
    <location>
        <begin position="26"/>
        <end position="126"/>
    </location>
</feature>
<dbReference type="PROSITE" id="PS51007">
    <property type="entry name" value="CYTC"/>
    <property type="match status" value="1"/>
</dbReference>
<comment type="subcellular location">
    <subcellularLocation>
        <location evidence="1">Cell membrane</location>
        <topology evidence="1">Single-pass membrane protein</topology>
    </subcellularLocation>
</comment>
<gene>
    <name evidence="14" type="ORF">CRD36_17275</name>
</gene>
<keyword evidence="3" id="KW-1003">Cell membrane</keyword>
<evidence type="ECO:0000256" key="11">
    <source>
        <dbReference type="PROSITE-ProRule" id="PRU00433"/>
    </source>
</evidence>
<dbReference type="InterPro" id="IPR009056">
    <property type="entry name" value="Cyt_c-like_dom"/>
</dbReference>
<evidence type="ECO:0000256" key="5">
    <source>
        <dbReference type="ARBA" id="ARBA00022692"/>
    </source>
</evidence>
<evidence type="ECO:0000256" key="8">
    <source>
        <dbReference type="ARBA" id="ARBA00022989"/>
    </source>
</evidence>
<sequence length="126" mass="13668">MKKIFLMLSVSVLAATSFAATSFADGDADKGKKVFKKCKACHSVDQGGKHRVGPNLFNVFGAKAGHKDGYKYSSAMADSGLTWDEATLDAYLKKPKDVIKGTKMTFAGLKKDKQRANVIAYLKTLQ</sequence>
<evidence type="ECO:0000256" key="1">
    <source>
        <dbReference type="ARBA" id="ARBA00004162"/>
    </source>
</evidence>
<proteinExistence type="predicted"/>
<dbReference type="InterPro" id="IPR036909">
    <property type="entry name" value="Cyt_c-like_dom_sf"/>
</dbReference>
<keyword evidence="10" id="KW-0472">Membrane</keyword>
<dbReference type="PANTHER" id="PTHR11961">
    <property type="entry name" value="CYTOCHROME C"/>
    <property type="match status" value="1"/>
</dbReference>
<evidence type="ECO:0000256" key="4">
    <source>
        <dbReference type="ARBA" id="ARBA00022617"/>
    </source>
</evidence>
<name>A0A2G4YLZ7_9PROT</name>
<dbReference type="InterPro" id="IPR002327">
    <property type="entry name" value="Cyt_c_1A/1B"/>
</dbReference>
<evidence type="ECO:0000256" key="10">
    <source>
        <dbReference type="ARBA" id="ARBA00023136"/>
    </source>
</evidence>